<dbReference type="AlphaFoldDB" id="A0A9X2ZM96"/>
<dbReference type="Proteomes" id="UP001155034">
    <property type="component" value="Unassembled WGS sequence"/>
</dbReference>
<accession>A0A9X2ZM96</accession>
<comment type="caution">
    <text evidence="1">The sequence shown here is derived from an EMBL/GenBank/DDBJ whole genome shotgun (WGS) entry which is preliminary data.</text>
</comment>
<reference evidence="1" key="1">
    <citation type="submission" date="2022-08" db="EMBL/GenBank/DDBJ databases">
        <title>Genomic Encyclopedia of Type Strains, Phase V (KMG-V): Genome sequencing to study the core and pangenomes of soil and plant-associated prokaryotes.</title>
        <authorList>
            <person name="Whitman W."/>
        </authorList>
    </citation>
    <scope>NUCLEOTIDE SEQUENCE</scope>
    <source>
        <strain evidence="1">SP2016B</strain>
    </source>
</reference>
<organism evidence="1 2">
    <name type="scientific">Salinibacter ruber</name>
    <dbReference type="NCBI Taxonomy" id="146919"/>
    <lineage>
        <taxon>Bacteria</taxon>
        <taxon>Pseudomonadati</taxon>
        <taxon>Rhodothermota</taxon>
        <taxon>Rhodothermia</taxon>
        <taxon>Rhodothermales</taxon>
        <taxon>Salinibacteraceae</taxon>
        <taxon>Salinibacter</taxon>
    </lineage>
</organism>
<dbReference type="RefSeq" id="WP_259084007.1">
    <property type="nucleotide sequence ID" value="NZ_JANTZD010000011.1"/>
</dbReference>
<protein>
    <submittedName>
        <fullName evidence="1">Uncharacterized protein</fullName>
    </submittedName>
</protein>
<sequence>MLVRNVEEKIKDVEGFQVNFLHQRSGSDVRGHKDIGGNYKYDYKAKNGYTVSNWIENRFKNNFPGYDVEVLNGNGEPVPGNTKLETVRSSY</sequence>
<proteinExistence type="predicted"/>
<dbReference type="EMBL" id="JANTYZ010000011">
    <property type="protein sequence ID" value="MCS3866335.1"/>
    <property type="molecule type" value="Genomic_DNA"/>
</dbReference>
<evidence type="ECO:0000313" key="2">
    <source>
        <dbReference type="Proteomes" id="UP001155034"/>
    </source>
</evidence>
<evidence type="ECO:0000313" key="1">
    <source>
        <dbReference type="EMBL" id="MCS3866335.1"/>
    </source>
</evidence>
<name>A0A9X2ZM96_9BACT</name>
<gene>
    <name evidence="1" type="ORF">GGP82_002908</name>
</gene>